<dbReference type="KEGG" id="ips:CfP315_0376"/>
<dbReference type="Gene3D" id="2.40.320.10">
    <property type="entry name" value="Hypothetical Protein Pfu-838710-001"/>
    <property type="match status" value="1"/>
</dbReference>
<reference evidence="2" key="1">
    <citation type="journal article" date="2023" name="ISME J.">
        <title>Emergence of putative energy parasites within Clostridia revealed by genome analysis of a novel endosymbiotic clade.</title>
        <authorList>
            <person name="Takahashi K."/>
            <person name="Kuwahara H."/>
            <person name="Horikawa Y."/>
            <person name="Izawa K."/>
            <person name="Kato D."/>
            <person name="Inagaki T."/>
            <person name="Yuki M."/>
            <person name="Ohkuma M."/>
            <person name="Hongoh Y."/>
        </authorList>
    </citation>
    <scope>NUCLEOTIDE SEQUENCE</scope>
    <source>
        <strain evidence="2">CfP3-15</strain>
    </source>
</reference>
<feature type="domain" description="CYTH" evidence="1">
    <location>
        <begin position="1"/>
        <end position="183"/>
    </location>
</feature>
<organism evidence="2">
    <name type="scientific">Candidatus Improbicoccus pseudotrichonymphae</name>
    <dbReference type="NCBI Taxonomy" id="3033792"/>
    <lineage>
        <taxon>Bacteria</taxon>
        <taxon>Bacillati</taxon>
        <taxon>Bacillota</taxon>
        <taxon>Clostridia</taxon>
        <taxon>Candidatus Improbicoccus</taxon>
    </lineage>
</organism>
<proteinExistence type="predicted"/>
<gene>
    <name evidence="2" type="ORF">CfP315_0376</name>
</gene>
<dbReference type="PROSITE" id="PS51707">
    <property type="entry name" value="CYTH"/>
    <property type="match status" value="1"/>
</dbReference>
<dbReference type="InterPro" id="IPR023577">
    <property type="entry name" value="CYTH_domain"/>
</dbReference>
<dbReference type="SUPFAM" id="SSF55154">
    <property type="entry name" value="CYTH-like phosphatases"/>
    <property type="match status" value="1"/>
</dbReference>
<dbReference type="InterPro" id="IPR033469">
    <property type="entry name" value="CYTH-like_dom_sf"/>
</dbReference>
<evidence type="ECO:0000313" key="2">
    <source>
        <dbReference type="EMBL" id="BED91843.1"/>
    </source>
</evidence>
<sequence>MIEKEFKILITKKKYEELNDAFNWDESVEQENFYYVDAKRVLKKKKINVRVRKDEKKILLQIKSSVNSEGNLHISNEMEEEIKEVPFKINSDFLEKRIGTNVGELYLIGFLKTYRKECHWDKFTIICLDESSYLGTVDYELEIEFTNQELNSELLNKLKGHGIFLNKSSYGKKSRFMRKIESII</sequence>
<dbReference type="Pfam" id="PF01928">
    <property type="entry name" value="CYTH"/>
    <property type="match status" value="1"/>
</dbReference>
<evidence type="ECO:0000259" key="1">
    <source>
        <dbReference type="PROSITE" id="PS51707"/>
    </source>
</evidence>
<accession>A0AA48KWZ0</accession>
<dbReference type="EMBL" id="AP027924">
    <property type="protein sequence ID" value="BED91843.1"/>
    <property type="molecule type" value="Genomic_DNA"/>
</dbReference>
<dbReference type="AlphaFoldDB" id="A0AA48KWZ0"/>
<protein>
    <submittedName>
        <fullName evidence="2">CYTH domain-containing protein</fullName>
    </submittedName>
</protein>
<name>A0AA48KWZ0_9FIRM</name>
<dbReference type="Proteomes" id="UP001337580">
    <property type="component" value="Chromosome"/>
</dbReference>